<proteinExistence type="predicted"/>
<dbReference type="InterPro" id="IPR026341">
    <property type="entry name" value="T9SS_type_B"/>
</dbReference>
<dbReference type="NCBIfam" id="TIGR04131">
    <property type="entry name" value="Bac_Flav_CTERM"/>
    <property type="match status" value="1"/>
</dbReference>
<dbReference type="Pfam" id="PF13585">
    <property type="entry name" value="CHU_C"/>
    <property type="match status" value="1"/>
</dbReference>
<comment type="caution">
    <text evidence="1">The sequence shown here is derived from an EMBL/GenBank/DDBJ whole genome shotgun (WGS) entry which is preliminary data.</text>
</comment>
<protein>
    <submittedName>
        <fullName evidence="1">T9SS type B sorting domain-containing protein</fullName>
    </submittedName>
</protein>
<reference evidence="1" key="1">
    <citation type="journal article" date="2014" name="Int. J. Syst. Evol. Microbiol.">
        <title>Complete genome of a new Firmicutes species belonging to the dominant human colonic microbiota ('Ruminococcus bicirculans') reveals two chromosomes and a selective capacity to utilize plant glucans.</title>
        <authorList>
            <consortium name="NISC Comparative Sequencing Program"/>
            <person name="Wegmann U."/>
            <person name="Louis P."/>
            <person name="Goesmann A."/>
            <person name="Henrissat B."/>
            <person name="Duncan S.H."/>
            <person name="Flint H.J."/>
        </authorList>
    </citation>
    <scope>NUCLEOTIDE SEQUENCE</scope>
    <source>
        <strain evidence="1">CECT 8869</strain>
    </source>
</reference>
<dbReference type="Proteomes" id="UP001168579">
    <property type="component" value="Unassembled WGS sequence"/>
</dbReference>
<gene>
    <name evidence="1" type="ORF">Q2T41_15355</name>
</gene>
<name>A0ABT8RUD9_9FLAO</name>
<dbReference type="Gene3D" id="2.60.40.10">
    <property type="entry name" value="Immunoglobulins"/>
    <property type="match status" value="2"/>
</dbReference>
<dbReference type="InterPro" id="IPR013783">
    <property type="entry name" value="Ig-like_fold"/>
</dbReference>
<accession>A0ABT8RUD9</accession>
<sequence length="588" mass="65270">MKTKQDLELSRILAMPLFFLMLCMSSLCIAQECPKLLSPLDGATQVDVNTTINWEPITGVPGYILSIGTTPGGTDLLNKKNVGASTTYTPPLGLPENTEVYVTISLFFFNRPTVVCETQRFTTAPLTEIPQCTSLQLPLNNANNVNPATNIIWAASPNATGYRISIGTTMNGREIIDNLDVANALTYNPVNDFPAETTLYITILPYNRLGTTINCTAFNFITAPEAQLPNCSSLITPLDGETNVPLSPFLEWTPVENATGYRITIGTSPFDSNILDNAIFYKTSTVIIDFEPNRTFFVTITPFNQAGDALGCLQETFSTLIGCGPYYDMVSGELTVLNPEFTLPEKIALCSNTSNNTITAPINADGYRWYKVEENGRETLLSTTKEIVILEEGNYALEAFNIINDANNTFECATTTYFEVEISVQPTIKDVVVTQQANSLSYEIMTDNVGDYEYSLDNEQGPYQDINLFSGQSLETHIVYVRDKNGCGTSSRILEYDPTINGFPEFFTPNGDGINDLWNYLPVLELDNDKIATVHIFDKYGNLIFIFNSDSNGWDGSYNGKQLPEADYWFKAQMFSNKIFKGHFSLKR</sequence>
<dbReference type="RefSeq" id="WP_304436793.1">
    <property type="nucleotide sequence ID" value="NZ_JAUKUC010000001.1"/>
</dbReference>
<dbReference type="EMBL" id="JAUKUC010000001">
    <property type="protein sequence ID" value="MDO1514037.1"/>
    <property type="molecule type" value="Genomic_DNA"/>
</dbReference>
<keyword evidence="2" id="KW-1185">Reference proteome</keyword>
<organism evidence="1 2">
    <name type="scientific">Maribacter confluentis</name>
    <dbReference type="NCBI Taxonomy" id="1656093"/>
    <lineage>
        <taxon>Bacteria</taxon>
        <taxon>Pseudomonadati</taxon>
        <taxon>Bacteroidota</taxon>
        <taxon>Flavobacteriia</taxon>
        <taxon>Flavobacteriales</taxon>
        <taxon>Flavobacteriaceae</taxon>
        <taxon>Maribacter</taxon>
    </lineage>
</organism>
<evidence type="ECO:0000313" key="2">
    <source>
        <dbReference type="Proteomes" id="UP001168579"/>
    </source>
</evidence>
<evidence type="ECO:0000313" key="1">
    <source>
        <dbReference type="EMBL" id="MDO1514037.1"/>
    </source>
</evidence>
<reference evidence="1" key="2">
    <citation type="submission" date="2023-06" db="EMBL/GenBank/DDBJ databases">
        <authorList>
            <person name="Lucena T."/>
            <person name="Sun Q."/>
        </authorList>
    </citation>
    <scope>NUCLEOTIDE SEQUENCE</scope>
    <source>
        <strain evidence="1">CECT 8869</strain>
    </source>
</reference>